<comment type="caution">
    <text evidence="5">The sequence shown here is derived from an EMBL/GenBank/DDBJ whole genome shotgun (WGS) entry which is preliminary data.</text>
</comment>
<dbReference type="Pfam" id="PF01522">
    <property type="entry name" value="Polysacc_deac_1"/>
    <property type="match status" value="1"/>
</dbReference>
<dbReference type="InterPro" id="IPR050248">
    <property type="entry name" value="Polysacc_deacetylase_ArnD"/>
</dbReference>
<evidence type="ECO:0000256" key="2">
    <source>
        <dbReference type="ARBA" id="ARBA00022801"/>
    </source>
</evidence>
<keyword evidence="2 5" id="KW-0378">Hydrolase</keyword>
<protein>
    <submittedName>
        <fullName evidence="5">Polysaccharide deacetylase family protein</fullName>
        <ecNumber evidence="5">3.-.-.-</ecNumber>
    </submittedName>
</protein>
<dbReference type="GO" id="GO:0016787">
    <property type="term" value="F:hydrolase activity"/>
    <property type="evidence" value="ECO:0007669"/>
    <property type="project" value="UniProtKB-KW"/>
</dbReference>
<dbReference type="EC" id="3.-.-.-" evidence="5"/>
<dbReference type="RefSeq" id="WP_302037335.1">
    <property type="nucleotide sequence ID" value="NZ_JAUKPO010000004.1"/>
</dbReference>
<dbReference type="PANTHER" id="PTHR10587:SF133">
    <property type="entry name" value="CHITIN DEACETYLASE 1-RELATED"/>
    <property type="match status" value="1"/>
</dbReference>
<keyword evidence="6" id="KW-1185">Reference proteome</keyword>
<feature type="signal peptide" evidence="3">
    <location>
        <begin position="1"/>
        <end position="22"/>
    </location>
</feature>
<keyword evidence="1" id="KW-0479">Metal-binding</keyword>
<dbReference type="SUPFAM" id="SSF88713">
    <property type="entry name" value="Glycoside hydrolase/deacetylase"/>
    <property type="match status" value="1"/>
</dbReference>
<organism evidence="5 6">
    <name type="scientific">Rhodocytophaga aerolata</name>
    <dbReference type="NCBI Taxonomy" id="455078"/>
    <lineage>
        <taxon>Bacteria</taxon>
        <taxon>Pseudomonadati</taxon>
        <taxon>Bacteroidota</taxon>
        <taxon>Cytophagia</taxon>
        <taxon>Cytophagales</taxon>
        <taxon>Rhodocytophagaceae</taxon>
        <taxon>Rhodocytophaga</taxon>
    </lineage>
</organism>
<dbReference type="InterPro" id="IPR002509">
    <property type="entry name" value="NODB_dom"/>
</dbReference>
<dbReference type="PANTHER" id="PTHR10587">
    <property type="entry name" value="GLYCOSYL TRANSFERASE-RELATED"/>
    <property type="match status" value="1"/>
</dbReference>
<sequence>MRLFFTFITLSFLLLSTKGIHAQALPPLAWPQGKRMALSLTFDDARMSQVEKGTALLNEYKAKATFYVVPATVKQRLESWKQAVVSGHEIGNHSLNHPCTGNFPWARQKALEDYTLDNMRNELREANQQIKDLLGVTPQVFAYPCGQTFVGRGKDTKSYVPVIAELFSSGRLWLSEGPNDPLFCDMAQLTGMEMDGKNFDQIKPLLEKAKETGQWVVLAGHEMNDSGEQTTRLSMLKDLLAYAQDPANGIWLAPVGTVSEYIQKQKKPAKP</sequence>
<keyword evidence="3" id="KW-0732">Signal</keyword>
<dbReference type="InterPro" id="IPR011330">
    <property type="entry name" value="Glyco_hydro/deAcase_b/a-brl"/>
</dbReference>
<dbReference type="Proteomes" id="UP001168528">
    <property type="component" value="Unassembled WGS sequence"/>
</dbReference>
<feature type="chain" id="PRO_5047296168" evidence="3">
    <location>
        <begin position="23"/>
        <end position="271"/>
    </location>
</feature>
<name>A0ABT8R6Z9_9BACT</name>
<evidence type="ECO:0000256" key="3">
    <source>
        <dbReference type="SAM" id="SignalP"/>
    </source>
</evidence>
<feature type="domain" description="NodB homology" evidence="4">
    <location>
        <begin position="36"/>
        <end position="253"/>
    </location>
</feature>
<dbReference type="Gene3D" id="3.20.20.370">
    <property type="entry name" value="Glycoside hydrolase/deacetylase"/>
    <property type="match status" value="1"/>
</dbReference>
<evidence type="ECO:0000256" key="1">
    <source>
        <dbReference type="ARBA" id="ARBA00022723"/>
    </source>
</evidence>
<evidence type="ECO:0000259" key="4">
    <source>
        <dbReference type="PROSITE" id="PS51677"/>
    </source>
</evidence>
<dbReference type="PROSITE" id="PS51677">
    <property type="entry name" value="NODB"/>
    <property type="match status" value="1"/>
</dbReference>
<evidence type="ECO:0000313" key="6">
    <source>
        <dbReference type="Proteomes" id="UP001168528"/>
    </source>
</evidence>
<gene>
    <name evidence="5" type="ORF">Q0590_09745</name>
</gene>
<evidence type="ECO:0000313" key="5">
    <source>
        <dbReference type="EMBL" id="MDO1446532.1"/>
    </source>
</evidence>
<accession>A0ABT8R6Z9</accession>
<dbReference type="CDD" id="cd10967">
    <property type="entry name" value="CE4_GLA_like_6s"/>
    <property type="match status" value="1"/>
</dbReference>
<reference evidence="5" key="1">
    <citation type="submission" date="2023-07" db="EMBL/GenBank/DDBJ databases">
        <title>The genome sequence of Rhodocytophaga aerolata KACC 12507.</title>
        <authorList>
            <person name="Zhang X."/>
        </authorList>
    </citation>
    <scope>NUCLEOTIDE SEQUENCE</scope>
    <source>
        <strain evidence="5">KACC 12507</strain>
    </source>
</reference>
<proteinExistence type="predicted"/>
<dbReference type="EMBL" id="JAUKPO010000004">
    <property type="protein sequence ID" value="MDO1446532.1"/>
    <property type="molecule type" value="Genomic_DNA"/>
</dbReference>